<organism evidence="1 2">
    <name type="scientific">Phakopsora pachyrhizi</name>
    <name type="common">Asian soybean rust disease fungus</name>
    <dbReference type="NCBI Taxonomy" id="170000"/>
    <lineage>
        <taxon>Eukaryota</taxon>
        <taxon>Fungi</taxon>
        <taxon>Dikarya</taxon>
        <taxon>Basidiomycota</taxon>
        <taxon>Pucciniomycotina</taxon>
        <taxon>Pucciniomycetes</taxon>
        <taxon>Pucciniales</taxon>
        <taxon>Phakopsoraceae</taxon>
        <taxon>Phakopsora</taxon>
    </lineage>
</organism>
<gene>
    <name evidence="1" type="ORF">PPACK8108_LOCUS16173</name>
</gene>
<dbReference type="Proteomes" id="UP001153365">
    <property type="component" value="Unassembled WGS sequence"/>
</dbReference>
<accession>A0AAV0B8X6</accession>
<reference evidence="1" key="1">
    <citation type="submission" date="2022-06" db="EMBL/GenBank/DDBJ databases">
        <authorList>
            <consortium name="SYNGENTA / RWTH Aachen University"/>
        </authorList>
    </citation>
    <scope>NUCLEOTIDE SEQUENCE</scope>
</reference>
<dbReference type="AlphaFoldDB" id="A0AAV0B8X6"/>
<sequence>MLSDSDEKELAQMMDVGMQVTCPKIHVIERQVLKSGKENKKSAEPIIVNSQKDQGLKLIDMKTNGIEDRIERKDRMRRDQRIWNQTFSQKS</sequence>
<proteinExistence type="predicted"/>
<protein>
    <submittedName>
        <fullName evidence="1">Uncharacterized protein</fullName>
    </submittedName>
</protein>
<keyword evidence="2" id="KW-1185">Reference proteome</keyword>
<dbReference type="EMBL" id="CALTRL010004370">
    <property type="protein sequence ID" value="CAH7682974.1"/>
    <property type="molecule type" value="Genomic_DNA"/>
</dbReference>
<comment type="caution">
    <text evidence="1">The sequence shown here is derived from an EMBL/GenBank/DDBJ whole genome shotgun (WGS) entry which is preliminary data.</text>
</comment>
<evidence type="ECO:0000313" key="2">
    <source>
        <dbReference type="Proteomes" id="UP001153365"/>
    </source>
</evidence>
<evidence type="ECO:0000313" key="1">
    <source>
        <dbReference type="EMBL" id="CAH7682974.1"/>
    </source>
</evidence>
<name>A0AAV0B8X6_PHAPC</name>